<organism evidence="4">
    <name type="scientific">Caenorhabditis remanei</name>
    <name type="common">Caenorhabditis vulgaris</name>
    <dbReference type="NCBI Taxonomy" id="31234"/>
    <lineage>
        <taxon>Eukaryota</taxon>
        <taxon>Metazoa</taxon>
        <taxon>Ecdysozoa</taxon>
        <taxon>Nematoda</taxon>
        <taxon>Chromadorea</taxon>
        <taxon>Rhabditida</taxon>
        <taxon>Rhabditina</taxon>
        <taxon>Rhabditomorpha</taxon>
        <taxon>Rhabditoidea</taxon>
        <taxon>Rhabditidae</taxon>
        <taxon>Peloderinae</taxon>
        <taxon>Caenorhabditis</taxon>
    </lineage>
</organism>
<evidence type="ECO:0000259" key="2">
    <source>
        <dbReference type="Pfam" id="PF07735"/>
    </source>
</evidence>
<dbReference type="AlphaFoldDB" id="E3N3F4"/>
<dbReference type="EMBL" id="DS268519">
    <property type="protein sequence ID" value="EFO85001.1"/>
    <property type="molecule type" value="Genomic_DNA"/>
</dbReference>
<dbReference type="Proteomes" id="UP000008281">
    <property type="component" value="Unassembled WGS sequence"/>
</dbReference>
<reference evidence="3" key="1">
    <citation type="submission" date="2007-07" db="EMBL/GenBank/DDBJ databases">
        <title>PCAP assembly of the Caenorhabditis remanei genome.</title>
        <authorList>
            <consortium name="The Caenorhabditis remanei Sequencing Consortium"/>
            <person name="Wilson R.K."/>
        </authorList>
    </citation>
    <scope>NUCLEOTIDE SEQUENCE [LARGE SCALE GENOMIC DNA]</scope>
    <source>
        <strain evidence="3">PB4641</strain>
    </source>
</reference>
<gene>
    <name evidence="3" type="ORF">CRE_22021</name>
</gene>
<dbReference type="HOGENOM" id="CLU_028840_6_1_1"/>
<feature type="signal peptide" evidence="1">
    <location>
        <begin position="1"/>
        <end position="17"/>
    </location>
</feature>
<evidence type="ECO:0000313" key="3">
    <source>
        <dbReference type="EMBL" id="EFO85001.1"/>
    </source>
</evidence>
<keyword evidence="4" id="KW-1185">Reference proteome</keyword>
<feature type="chain" id="PRO_5003176780" description="Sdz-33 F-box domain-containing protein" evidence="1">
    <location>
        <begin position="18"/>
        <end position="102"/>
    </location>
</feature>
<keyword evidence="1" id="KW-0732">Signal</keyword>
<sequence length="102" mass="11869">MDSYWFTLESLLACTCTTILLWESDLENKDLDEVLKKFKTGGFPNLELLKIQSRNIKNNRTKILGMNLRELNEMVIQTDDGLKKATIRHRYGRIEMSVNSSE</sequence>
<evidence type="ECO:0000256" key="1">
    <source>
        <dbReference type="SAM" id="SignalP"/>
    </source>
</evidence>
<dbReference type="InterPro" id="IPR012885">
    <property type="entry name" value="F-box_Sdz-33"/>
</dbReference>
<dbReference type="Pfam" id="PF07735">
    <property type="entry name" value="FBA_2"/>
    <property type="match status" value="1"/>
</dbReference>
<name>E3N3F4_CAERE</name>
<proteinExistence type="predicted"/>
<dbReference type="InParanoid" id="E3N3F4"/>
<feature type="domain" description="Sdz-33 F-box" evidence="2">
    <location>
        <begin position="3"/>
        <end position="51"/>
    </location>
</feature>
<accession>E3N3F4</accession>
<dbReference type="OrthoDB" id="5908276at2759"/>
<evidence type="ECO:0000313" key="4">
    <source>
        <dbReference type="Proteomes" id="UP000008281"/>
    </source>
</evidence>
<protein>
    <recommendedName>
        <fullName evidence="2">Sdz-33 F-box domain-containing protein</fullName>
    </recommendedName>
</protein>